<proteinExistence type="predicted"/>
<comment type="caution">
    <text evidence="2">The sequence shown here is derived from an EMBL/GenBank/DDBJ whole genome shotgun (WGS) entry which is preliminary data.</text>
</comment>
<keyword evidence="2" id="KW-0808">Transferase</keyword>
<evidence type="ECO:0000313" key="2">
    <source>
        <dbReference type="EMBL" id="PRY27970.1"/>
    </source>
</evidence>
<dbReference type="OrthoDB" id="448116at2"/>
<evidence type="ECO:0000313" key="3">
    <source>
        <dbReference type="Proteomes" id="UP000239209"/>
    </source>
</evidence>
<dbReference type="InterPro" id="IPR013216">
    <property type="entry name" value="Methyltransf_11"/>
</dbReference>
<accession>A0A2T0S3I0</accession>
<dbReference type="Proteomes" id="UP000239209">
    <property type="component" value="Unassembled WGS sequence"/>
</dbReference>
<dbReference type="EMBL" id="PVZG01000009">
    <property type="protein sequence ID" value="PRY27970.1"/>
    <property type="molecule type" value="Genomic_DNA"/>
</dbReference>
<dbReference type="SUPFAM" id="SSF53335">
    <property type="entry name" value="S-adenosyl-L-methionine-dependent methyltransferases"/>
    <property type="match status" value="1"/>
</dbReference>
<dbReference type="RefSeq" id="WP_106128076.1">
    <property type="nucleotide sequence ID" value="NZ_PVZG01000009.1"/>
</dbReference>
<gene>
    <name evidence="2" type="ORF">CLV70_109126</name>
</gene>
<dbReference type="InterPro" id="IPR050508">
    <property type="entry name" value="Methyltransf_Superfamily"/>
</dbReference>
<feature type="domain" description="Methyltransferase type 11" evidence="1">
    <location>
        <begin position="41"/>
        <end position="129"/>
    </location>
</feature>
<dbReference type="CDD" id="cd02440">
    <property type="entry name" value="AdoMet_MTases"/>
    <property type="match status" value="1"/>
</dbReference>
<reference evidence="2 3" key="1">
    <citation type="submission" date="2018-03" db="EMBL/GenBank/DDBJ databases">
        <title>Genomic Encyclopedia of Archaeal and Bacterial Type Strains, Phase II (KMG-II): from individual species to whole genera.</title>
        <authorList>
            <person name="Goeker M."/>
        </authorList>
    </citation>
    <scope>NUCLEOTIDE SEQUENCE [LARGE SCALE GENOMIC DNA]</scope>
    <source>
        <strain evidence="2 3">DSM 45348</strain>
    </source>
</reference>
<protein>
    <submittedName>
        <fullName evidence="2">Methyltransferase family protein</fullName>
    </submittedName>
</protein>
<sequence>MVTDPWSEVAEEWASAWGDFPEPAWRAVLEHGGVGAGARVLDVGCGSGEFLAFCDRRGLRTAGIDPAPGMVALARRRTGDVRLGGAEKLPWGDATFDLVTSFNALQFAEDTDDALAEMVRVTVPGGRVAVANWAEAARNDLRVLEEALDDDPPPPDGELRLPGGLRELLTDGGLDDVVEGLVAVPWRAAGDDELVRGILLGEDPGAAGAVLAAARPYRNRDGGYLLVNHFRWAVGRKGPVREGPPAPPA</sequence>
<dbReference type="InterPro" id="IPR029063">
    <property type="entry name" value="SAM-dependent_MTases_sf"/>
</dbReference>
<name>A0A2T0S3I0_9ACTN</name>
<dbReference type="GO" id="GO:0032259">
    <property type="term" value="P:methylation"/>
    <property type="evidence" value="ECO:0007669"/>
    <property type="project" value="UniProtKB-KW"/>
</dbReference>
<keyword evidence="3" id="KW-1185">Reference proteome</keyword>
<dbReference type="Pfam" id="PF08241">
    <property type="entry name" value="Methyltransf_11"/>
    <property type="match status" value="1"/>
</dbReference>
<dbReference type="GO" id="GO:0008757">
    <property type="term" value="F:S-adenosylmethionine-dependent methyltransferase activity"/>
    <property type="evidence" value="ECO:0007669"/>
    <property type="project" value="InterPro"/>
</dbReference>
<dbReference type="AlphaFoldDB" id="A0A2T0S3I0"/>
<organism evidence="2 3">
    <name type="scientific">Pseudosporangium ferrugineum</name>
    <dbReference type="NCBI Taxonomy" id="439699"/>
    <lineage>
        <taxon>Bacteria</taxon>
        <taxon>Bacillati</taxon>
        <taxon>Actinomycetota</taxon>
        <taxon>Actinomycetes</taxon>
        <taxon>Micromonosporales</taxon>
        <taxon>Micromonosporaceae</taxon>
        <taxon>Pseudosporangium</taxon>
    </lineage>
</organism>
<dbReference type="PANTHER" id="PTHR42912">
    <property type="entry name" value="METHYLTRANSFERASE"/>
    <property type="match status" value="1"/>
</dbReference>
<dbReference type="Gene3D" id="3.40.50.150">
    <property type="entry name" value="Vaccinia Virus protein VP39"/>
    <property type="match status" value="1"/>
</dbReference>
<evidence type="ECO:0000259" key="1">
    <source>
        <dbReference type="Pfam" id="PF08241"/>
    </source>
</evidence>
<keyword evidence="2" id="KW-0489">Methyltransferase</keyword>